<organism evidence="3">
    <name type="scientific">Lacrimispora sp. BS-2</name>
    <dbReference type="NCBI Taxonomy" id="3151850"/>
    <lineage>
        <taxon>Bacteria</taxon>
        <taxon>Bacillati</taxon>
        <taxon>Bacillota</taxon>
        <taxon>Clostridia</taxon>
        <taxon>Lachnospirales</taxon>
        <taxon>Lachnospiraceae</taxon>
        <taxon>Lacrimispora</taxon>
    </lineage>
</organism>
<keyword evidence="1" id="KW-0812">Transmembrane</keyword>
<feature type="transmembrane region" description="Helical" evidence="1">
    <location>
        <begin position="34"/>
        <end position="52"/>
    </location>
</feature>
<keyword evidence="1" id="KW-1133">Transmembrane helix</keyword>
<protein>
    <submittedName>
        <fullName evidence="3">FHA domain-containing protein</fullName>
    </submittedName>
</protein>
<proteinExistence type="predicted"/>
<dbReference type="Pfam" id="PF00498">
    <property type="entry name" value="FHA"/>
    <property type="match status" value="1"/>
</dbReference>
<dbReference type="SUPFAM" id="SSF49879">
    <property type="entry name" value="SMAD/FHA domain"/>
    <property type="match status" value="1"/>
</dbReference>
<gene>
    <name evidence="3" type="ORF">ABFV83_11060</name>
</gene>
<evidence type="ECO:0000313" key="3">
    <source>
        <dbReference type="EMBL" id="XBS52380.1"/>
    </source>
</evidence>
<feature type="domain" description="FHA" evidence="2">
    <location>
        <begin position="98"/>
        <end position="149"/>
    </location>
</feature>
<feature type="transmembrane region" description="Helical" evidence="1">
    <location>
        <begin position="9"/>
        <end position="28"/>
    </location>
</feature>
<evidence type="ECO:0000259" key="2">
    <source>
        <dbReference type="PROSITE" id="PS50006"/>
    </source>
</evidence>
<reference evidence="3" key="1">
    <citation type="submission" date="2024-06" db="EMBL/GenBank/DDBJ databases">
        <title>Lacrimispora cavernae sp. nov., a novel anaerobe isolated from bat guano pile inside a cave.</title>
        <authorList>
            <person name="Miller S.L."/>
            <person name="Lu N."/>
            <person name="King J."/>
            <person name="Sankaranarayanan K."/>
            <person name="Lawson P.A."/>
        </authorList>
    </citation>
    <scope>NUCLEOTIDE SEQUENCE</scope>
    <source>
        <strain evidence="3">BS-2</strain>
    </source>
</reference>
<dbReference type="PROSITE" id="PS50006">
    <property type="entry name" value="FHA_DOMAIN"/>
    <property type="match status" value="1"/>
</dbReference>
<keyword evidence="1" id="KW-0472">Membrane</keyword>
<dbReference type="AlphaFoldDB" id="A0AAU7PJG0"/>
<accession>A0AAU7PJG0</accession>
<dbReference type="CDD" id="cd00060">
    <property type="entry name" value="FHA"/>
    <property type="match status" value="1"/>
</dbReference>
<evidence type="ECO:0000256" key="1">
    <source>
        <dbReference type="SAM" id="Phobius"/>
    </source>
</evidence>
<sequence length="183" mass="20551">MESRRKIKIGLDISILICAILLIFGLFSKGNDQLWIGVLVFAGLAAVVDLLGQIREKGVRPKENSVGYSEEVRATQLMLLDEHDKPLKSWDIAEKTALIIGKKNEEEDVDVDLEDCEYSAFIDNQHAVLNYCLDSWYLEDLGSQNGVRIRKAEDGICYQVTGRPCRILAGDVIYIASTRFLLT</sequence>
<dbReference type="InterPro" id="IPR000253">
    <property type="entry name" value="FHA_dom"/>
</dbReference>
<dbReference type="InterPro" id="IPR008984">
    <property type="entry name" value="SMAD_FHA_dom_sf"/>
</dbReference>
<dbReference type="EMBL" id="CP157940">
    <property type="protein sequence ID" value="XBS52380.1"/>
    <property type="molecule type" value="Genomic_DNA"/>
</dbReference>
<name>A0AAU7PJG0_9FIRM</name>
<dbReference type="RefSeq" id="WP_349943847.1">
    <property type="nucleotide sequence ID" value="NZ_CP157940.1"/>
</dbReference>
<dbReference type="Gene3D" id="2.60.200.20">
    <property type="match status" value="1"/>
</dbReference>